<keyword evidence="3" id="KW-1185">Reference proteome</keyword>
<evidence type="ECO:0000313" key="3">
    <source>
        <dbReference type="Proteomes" id="UP001172721"/>
    </source>
</evidence>
<name>A0ABT8HT53_9BACL</name>
<evidence type="ECO:0000313" key="2">
    <source>
        <dbReference type="EMBL" id="MDN4523957.1"/>
    </source>
</evidence>
<organism evidence="2 3">
    <name type="scientific">Fictibacillus fluitans</name>
    <dbReference type="NCBI Taxonomy" id="3058422"/>
    <lineage>
        <taxon>Bacteria</taxon>
        <taxon>Bacillati</taxon>
        <taxon>Bacillota</taxon>
        <taxon>Bacilli</taxon>
        <taxon>Bacillales</taxon>
        <taxon>Fictibacillaceae</taxon>
        <taxon>Fictibacillus</taxon>
    </lineage>
</organism>
<proteinExistence type="predicted"/>
<dbReference type="SUPFAM" id="SSF55729">
    <property type="entry name" value="Acyl-CoA N-acyltransferases (Nat)"/>
    <property type="match status" value="1"/>
</dbReference>
<gene>
    <name evidence="2" type="ORF">QYB97_05695</name>
</gene>
<dbReference type="RefSeq" id="WP_301165013.1">
    <property type="nucleotide sequence ID" value="NZ_JAUHTR010000002.1"/>
</dbReference>
<dbReference type="PROSITE" id="PS51186">
    <property type="entry name" value="GNAT"/>
    <property type="match status" value="1"/>
</dbReference>
<evidence type="ECO:0000259" key="1">
    <source>
        <dbReference type="PROSITE" id="PS51186"/>
    </source>
</evidence>
<dbReference type="Proteomes" id="UP001172721">
    <property type="component" value="Unassembled WGS sequence"/>
</dbReference>
<accession>A0ABT8HT53</accession>
<dbReference type="InterPro" id="IPR016181">
    <property type="entry name" value="Acyl_CoA_acyltransferase"/>
</dbReference>
<reference evidence="2" key="1">
    <citation type="submission" date="2023-07" db="EMBL/GenBank/DDBJ databases">
        <title>Fictibacillus sp. isolated from freshwater pond.</title>
        <authorList>
            <person name="Kirdat K."/>
            <person name="Bhat A."/>
            <person name="Mourya A."/>
            <person name="Yadav A."/>
        </authorList>
    </citation>
    <scope>NUCLEOTIDE SEQUENCE</scope>
    <source>
        <strain evidence="2">NE201</strain>
    </source>
</reference>
<protein>
    <submittedName>
        <fullName evidence="2">GNAT family N-acetyltransferase</fullName>
    </submittedName>
</protein>
<feature type="domain" description="N-acetyltransferase" evidence="1">
    <location>
        <begin position="70"/>
        <end position="207"/>
    </location>
</feature>
<dbReference type="InterPro" id="IPR000182">
    <property type="entry name" value="GNAT_dom"/>
</dbReference>
<comment type="caution">
    <text evidence="2">The sequence shown here is derived from an EMBL/GenBank/DDBJ whole genome shotgun (WGS) entry which is preliminary data.</text>
</comment>
<dbReference type="Gene3D" id="3.40.630.30">
    <property type="match status" value="1"/>
</dbReference>
<dbReference type="EMBL" id="JAUHTR010000002">
    <property type="protein sequence ID" value="MDN4523957.1"/>
    <property type="molecule type" value="Genomic_DNA"/>
</dbReference>
<sequence length="207" mass="24589">MFYEFKNNIKEFIQDFQIPELQNIRIKLSEAERKNNELPRQFFSFIRMKHGEIMKVLNVNEKEYFLVCNPEIYSIKILKELVIELIKKGKKEEVNLVLNFCPKKEVLNFTLNTHDGELARMRTVYSYKENLLEIAILEVFRKREGLGTSLINELVEVAKLLHVPIIRAKIRPLGSETIDNLIEFYQRNGFIIVERENLEIELKIDNE</sequence>